<comment type="caution">
    <text evidence="2">The sequence shown here is derived from an EMBL/GenBank/DDBJ whole genome shotgun (WGS) entry which is preliminary data.</text>
</comment>
<keyword evidence="3" id="KW-1185">Reference proteome</keyword>
<reference evidence="2 3" key="1">
    <citation type="submission" date="2024-01" db="EMBL/GenBank/DDBJ databases">
        <title>The genomes of 5 underutilized Papilionoideae crops provide insights into root nodulation and disease resistanc.</title>
        <authorList>
            <person name="Jiang F."/>
        </authorList>
    </citation>
    <scope>NUCLEOTIDE SEQUENCE [LARGE SCALE GENOMIC DNA]</scope>
    <source>
        <strain evidence="2">DUOXIRENSHENG_FW03</strain>
        <tissue evidence="2">Leaves</tissue>
    </source>
</reference>
<evidence type="ECO:0000313" key="3">
    <source>
        <dbReference type="Proteomes" id="UP001386955"/>
    </source>
</evidence>
<organism evidence="2 3">
    <name type="scientific">Psophocarpus tetragonolobus</name>
    <name type="common">Winged bean</name>
    <name type="synonym">Dolichos tetragonolobus</name>
    <dbReference type="NCBI Taxonomy" id="3891"/>
    <lineage>
        <taxon>Eukaryota</taxon>
        <taxon>Viridiplantae</taxon>
        <taxon>Streptophyta</taxon>
        <taxon>Embryophyta</taxon>
        <taxon>Tracheophyta</taxon>
        <taxon>Spermatophyta</taxon>
        <taxon>Magnoliopsida</taxon>
        <taxon>eudicotyledons</taxon>
        <taxon>Gunneridae</taxon>
        <taxon>Pentapetalae</taxon>
        <taxon>rosids</taxon>
        <taxon>fabids</taxon>
        <taxon>Fabales</taxon>
        <taxon>Fabaceae</taxon>
        <taxon>Papilionoideae</taxon>
        <taxon>50 kb inversion clade</taxon>
        <taxon>NPAAA clade</taxon>
        <taxon>indigoferoid/millettioid clade</taxon>
        <taxon>Phaseoleae</taxon>
        <taxon>Psophocarpus</taxon>
    </lineage>
</organism>
<accession>A0AAN9XM20</accession>
<sequence>MVVTGDEELGFDSREGARETATTSKEGSRRANYSILTRGVKKVVVGSWVGSIYPHLVCIGQFVPSVGDTLLALTSWVVPPMLLL</sequence>
<feature type="region of interest" description="Disordered" evidence="1">
    <location>
        <begin position="1"/>
        <end position="28"/>
    </location>
</feature>
<feature type="compositionally biased region" description="Acidic residues" evidence="1">
    <location>
        <begin position="1"/>
        <end position="10"/>
    </location>
</feature>
<proteinExistence type="predicted"/>
<evidence type="ECO:0000313" key="2">
    <source>
        <dbReference type="EMBL" id="KAK7397500.1"/>
    </source>
</evidence>
<evidence type="ECO:0000256" key="1">
    <source>
        <dbReference type="SAM" id="MobiDB-lite"/>
    </source>
</evidence>
<dbReference type="Proteomes" id="UP001386955">
    <property type="component" value="Unassembled WGS sequence"/>
</dbReference>
<gene>
    <name evidence="2" type="ORF">VNO78_18675</name>
</gene>
<protein>
    <submittedName>
        <fullName evidence="2">Uncharacterized protein</fullName>
    </submittedName>
</protein>
<dbReference type="AlphaFoldDB" id="A0AAN9XM20"/>
<name>A0AAN9XM20_PSOTE</name>
<dbReference type="EMBL" id="JAYMYS010000004">
    <property type="protein sequence ID" value="KAK7397500.1"/>
    <property type="molecule type" value="Genomic_DNA"/>
</dbReference>